<proteinExistence type="predicted"/>
<comment type="caution">
    <text evidence="2">The sequence shown here is derived from an EMBL/GenBank/DDBJ whole genome shotgun (WGS) entry which is preliminary data.</text>
</comment>
<accession>A0A3M7D180</accession>
<feature type="compositionally biased region" description="Basic and acidic residues" evidence="1">
    <location>
        <begin position="15"/>
        <end position="26"/>
    </location>
</feature>
<evidence type="ECO:0000313" key="2">
    <source>
        <dbReference type="EMBL" id="RMY58014.1"/>
    </source>
</evidence>
<feature type="region of interest" description="Disordered" evidence="1">
    <location>
        <begin position="1"/>
        <end position="135"/>
    </location>
</feature>
<name>A0A3M7D180_HORWE</name>
<feature type="region of interest" description="Disordered" evidence="1">
    <location>
        <begin position="597"/>
        <end position="640"/>
    </location>
</feature>
<dbReference type="Proteomes" id="UP000269276">
    <property type="component" value="Unassembled WGS sequence"/>
</dbReference>
<gene>
    <name evidence="2" type="ORF">D0863_12417</name>
</gene>
<reference evidence="2 3" key="1">
    <citation type="journal article" date="2018" name="BMC Genomics">
        <title>Genomic evidence for intraspecific hybridization in a clonal and extremely halotolerant yeast.</title>
        <authorList>
            <person name="Gostincar C."/>
            <person name="Stajich J.E."/>
            <person name="Zupancic J."/>
            <person name="Zalar P."/>
            <person name="Gunde-Cimerman N."/>
        </authorList>
    </citation>
    <scope>NUCLEOTIDE SEQUENCE [LARGE SCALE GENOMIC DNA]</scope>
    <source>
        <strain evidence="2 3">EXF-2682</strain>
    </source>
</reference>
<feature type="compositionally biased region" description="Polar residues" evidence="1">
    <location>
        <begin position="82"/>
        <end position="96"/>
    </location>
</feature>
<evidence type="ECO:0008006" key="4">
    <source>
        <dbReference type="Google" id="ProtNLM"/>
    </source>
</evidence>
<dbReference type="OrthoDB" id="4966at2759"/>
<feature type="compositionally biased region" description="Basic and acidic residues" evidence="1">
    <location>
        <begin position="622"/>
        <end position="640"/>
    </location>
</feature>
<feature type="compositionally biased region" description="Polar residues" evidence="1">
    <location>
        <begin position="27"/>
        <end position="38"/>
    </location>
</feature>
<dbReference type="EMBL" id="QWIP01000638">
    <property type="protein sequence ID" value="RMY58014.1"/>
    <property type="molecule type" value="Genomic_DNA"/>
</dbReference>
<protein>
    <recommendedName>
        <fullName evidence="4">F-box domain-containing protein</fullName>
    </recommendedName>
</protein>
<evidence type="ECO:0000256" key="1">
    <source>
        <dbReference type="SAM" id="MobiDB-lite"/>
    </source>
</evidence>
<dbReference type="AlphaFoldDB" id="A0A3M7D180"/>
<evidence type="ECO:0000313" key="3">
    <source>
        <dbReference type="Proteomes" id="UP000269276"/>
    </source>
</evidence>
<sequence length="640" mass="72417">MTKDQGPATAESASDPERQIRDDAETTKNGASVLSSEDVQVRHIPAAAAESGLPEKQSTTSTSSTSNQFSGGDDADFDALGISQTAEDITQPTVQHLSLPPKLGNLHKRRASDSPEKFKTGNFHPLPLRTDATEPAYIGPSPAKRARIENKVEVGYDSVGTPRIVSVTPKNVFPSSKSTSKWDREGLGFGTKEFSVFNALLRHHDLLLLLVSYLSVPSLISLYSISRPFHYIFNSNYLAFILSISNTWAPNAATIYPWRCFKSLCVRDPQLKVKSSMIGRHLQHQYQNLREIPSLKWLQMVVWRQGVCKDMLIQLATKGLRCPAGTLDAVRRMWLILDFPLNAQRIALCRSPEYITPKTIFLATFFFLKVDMAFTDPAGPVFRTNAQHNNAAAFPRRLDGRGTVGCDLRELLTSERNFTPLWRVLRGWSPDPTLPRIPMNRLDILKLWIRHEYHLPDRASAQARRQSILGVPWHQVGTASLERTGSALVTINGQKTTLIDPGLTSSKELETHTAQQLLYPHAKRILVPEAKPREKLMRPEELMMKEGVRRKMGLHRHWVRMMLWGFCDKLGRNFVEWGEDELVRYLRGEMQGRELFETERGDVEEREDVAARAVEMEEEEKEEKGEEKEKGKEKEEGVEG</sequence>
<organism evidence="2 3">
    <name type="scientific">Hortaea werneckii</name>
    <name type="common">Black yeast</name>
    <name type="synonym">Cladosporium werneckii</name>
    <dbReference type="NCBI Taxonomy" id="91943"/>
    <lineage>
        <taxon>Eukaryota</taxon>
        <taxon>Fungi</taxon>
        <taxon>Dikarya</taxon>
        <taxon>Ascomycota</taxon>
        <taxon>Pezizomycotina</taxon>
        <taxon>Dothideomycetes</taxon>
        <taxon>Dothideomycetidae</taxon>
        <taxon>Mycosphaerellales</taxon>
        <taxon>Teratosphaeriaceae</taxon>
        <taxon>Hortaea</taxon>
    </lineage>
</organism>